<keyword evidence="1" id="KW-0812">Transmembrane</keyword>
<dbReference type="PANTHER" id="PTHR33371">
    <property type="entry name" value="INTERMEMBRANE PHOSPHOLIPID TRANSPORT SYSTEM BINDING PROTEIN MLAD-RELATED"/>
    <property type="match status" value="1"/>
</dbReference>
<evidence type="ECO:0000313" key="3">
    <source>
        <dbReference type="EMBL" id="RPD41655.1"/>
    </source>
</evidence>
<feature type="transmembrane region" description="Helical" evidence="1">
    <location>
        <begin position="12"/>
        <end position="30"/>
    </location>
</feature>
<keyword evidence="4" id="KW-1185">Reference proteome</keyword>
<feature type="domain" description="Mce/MlaD" evidence="2">
    <location>
        <begin position="39"/>
        <end position="116"/>
    </location>
</feature>
<comment type="caution">
    <text evidence="3">The sequence shown here is derived from an EMBL/GenBank/DDBJ whole genome shotgun (WGS) entry which is preliminary data.</text>
</comment>
<organism evidence="3 4">
    <name type="scientific">Chitinophaga barathri</name>
    <dbReference type="NCBI Taxonomy" id="1647451"/>
    <lineage>
        <taxon>Bacteria</taxon>
        <taxon>Pseudomonadati</taxon>
        <taxon>Bacteroidota</taxon>
        <taxon>Chitinophagia</taxon>
        <taxon>Chitinophagales</taxon>
        <taxon>Chitinophagaceae</taxon>
        <taxon>Chitinophaga</taxon>
    </lineage>
</organism>
<evidence type="ECO:0000259" key="2">
    <source>
        <dbReference type="Pfam" id="PF02470"/>
    </source>
</evidence>
<dbReference type="PANTHER" id="PTHR33371:SF4">
    <property type="entry name" value="INTERMEMBRANE PHOSPHOLIPID TRANSPORT SYSTEM BINDING PROTEIN MLAD"/>
    <property type="match status" value="1"/>
</dbReference>
<keyword evidence="1" id="KW-0472">Membrane</keyword>
<dbReference type="RefSeq" id="WP_120516043.1">
    <property type="nucleotide sequence ID" value="NZ_QXZY01000005.1"/>
</dbReference>
<dbReference type="InterPro" id="IPR003399">
    <property type="entry name" value="Mce/MlaD"/>
</dbReference>
<dbReference type="AlphaFoldDB" id="A0A3N4ME59"/>
<keyword evidence="1" id="KW-1133">Transmembrane helix</keyword>
<reference evidence="4" key="1">
    <citation type="submission" date="2018-11" db="EMBL/GenBank/DDBJ databases">
        <title>Chitinophaga lutea sp.nov., isolate from arsenic contaminated soil.</title>
        <authorList>
            <person name="Zong Y."/>
        </authorList>
    </citation>
    <scope>NUCLEOTIDE SEQUENCE [LARGE SCALE GENOMIC DNA]</scope>
    <source>
        <strain evidence="4">YLT18</strain>
    </source>
</reference>
<dbReference type="OrthoDB" id="9769132at2"/>
<accession>A0A3N4ME59</accession>
<gene>
    <name evidence="3" type="ORF">EG028_10145</name>
</gene>
<dbReference type="Pfam" id="PF02470">
    <property type="entry name" value="MlaD"/>
    <property type="match status" value="1"/>
</dbReference>
<name>A0A3N4ME59_9BACT</name>
<dbReference type="EMBL" id="RMBX01000004">
    <property type="protein sequence ID" value="RPD41655.1"/>
    <property type="molecule type" value="Genomic_DNA"/>
</dbReference>
<proteinExistence type="predicted"/>
<evidence type="ECO:0000313" key="4">
    <source>
        <dbReference type="Proteomes" id="UP000279089"/>
    </source>
</evidence>
<dbReference type="InterPro" id="IPR052336">
    <property type="entry name" value="MlaD_Phospholipid_Transporter"/>
</dbReference>
<protein>
    <submittedName>
        <fullName evidence="3">MCE family protein</fullName>
    </submittedName>
</protein>
<dbReference type="Proteomes" id="UP000279089">
    <property type="component" value="Unassembled WGS sequence"/>
</dbReference>
<evidence type="ECO:0000256" key="1">
    <source>
        <dbReference type="SAM" id="Phobius"/>
    </source>
</evidence>
<sequence>MMMLKINNETKVGILTTVAIVLLILGFNILKGRSLFSSKKTIYAVYQQVNGLQPSNAVTVNGLAIGSVLSLEVMDKRAGRILVTLQINKDIEIPKNSVARISSDLLGTRKVEIDFGNTEDILKNKDTIYAAVDNSITDALKEQLSPLVKKLETTLGAVDTLLITVNSVFDTTTKHNLRTAIAGLNGTMHNLSLATHSINGMLADNGKITGTFDNFQAVSENLKNNNDKISNILGNFDKASGAFANGQLDTTLNQLRNTMTRLNDVVAKVSSTDGSLGMLVNDRKAYNNLQTSLGSLNKLLEDLRYNPWRYVHLSVFGRKNKVVPIPSDTVQLQ</sequence>